<feature type="region of interest" description="Disordered" evidence="1">
    <location>
        <begin position="202"/>
        <end position="229"/>
    </location>
</feature>
<accession>A0ABD3XZ27</accession>
<name>A0ABD3XZ27_SINWO</name>
<dbReference type="EMBL" id="JBJQND010000001">
    <property type="protein sequence ID" value="KAL3891464.1"/>
    <property type="molecule type" value="Genomic_DNA"/>
</dbReference>
<proteinExistence type="predicted"/>
<keyword evidence="3" id="KW-1185">Reference proteome</keyword>
<dbReference type="AlphaFoldDB" id="A0ABD3XZ27"/>
<organism evidence="2 3">
    <name type="scientific">Sinanodonta woodiana</name>
    <name type="common">Chinese pond mussel</name>
    <name type="synonym">Anodonta woodiana</name>
    <dbReference type="NCBI Taxonomy" id="1069815"/>
    <lineage>
        <taxon>Eukaryota</taxon>
        <taxon>Metazoa</taxon>
        <taxon>Spiralia</taxon>
        <taxon>Lophotrochozoa</taxon>
        <taxon>Mollusca</taxon>
        <taxon>Bivalvia</taxon>
        <taxon>Autobranchia</taxon>
        <taxon>Heteroconchia</taxon>
        <taxon>Palaeoheterodonta</taxon>
        <taxon>Unionida</taxon>
        <taxon>Unionoidea</taxon>
        <taxon>Unionidae</taxon>
        <taxon>Unioninae</taxon>
        <taxon>Sinanodonta</taxon>
    </lineage>
</organism>
<evidence type="ECO:0000313" key="3">
    <source>
        <dbReference type="Proteomes" id="UP001634394"/>
    </source>
</evidence>
<gene>
    <name evidence="2" type="ORF">ACJMK2_003726</name>
</gene>
<dbReference type="Proteomes" id="UP001634394">
    <property type="component" value="Unassembled WGS sequence"/>
</dbReference>
<evidence type="ECO:0000256" key="1">
    <source>
        <dbReference type="SAM" id="MobiDB-lite"/>
    </source>
</evidence>
<sequence>MDSKIFKSYFRPIGPEYRLETNGCGYTMNDPNTNANVNPVLYKLTKENHAGMRHWKDIKYKDQSEMQDYVFIQSRNNVHKEQKPIQTKPKEVHAAAKGQMSSTSAATQTNPINTRSIECQVEIMKRLPEMEQKASNAEQVHSNLNSPKLVPVPATADMLQKKPTLISAGTMTDNQAIQMTPTEYQKNNAPNKVLQVSRATLTSPHMAPSPPIHREYPQMMKTPPSPPRRVPYEVITVQNQGRESDEPTRIQYLNYKREAFDWERQQSIKKYPIDEHPLRKTYPNVRNARDPLRDTYPRMYKAADGGERLYMNHQLPYWILYNYFT</sequence>
<comment type="caution">
    <text evidence="2">The sequence shown here is derived from an EMBL/GenBank/DDBJ whole genome shotgun (WGS) entry which is preliminary data.</text>
</comment>
<reference evidence="2 3" key="1">
    <citation type="submission" date="2024-11" db="EMBL/GenBank/DDBJ databases">
        <title>Chromosome-level genome assembly of the freshwater bivalve Anodonta woodiana.</title>
        <authorList>
            <person name="Chen X."/>
        </authorList>
    </citation>
    <scope>NUCLEOTIDE SEQUENCE [LARGE SCALE GENOMIC DNA]</scope>
    <source>
        <strain evidence="2">MN2024</strain>
        <tissue evidence="2">Gills</tissue>
    </source>
</reference>
<evidence type="ECO:0000313" key="2">
    <source>
        <dbReference type="EMBL" id="KAL3891464.1"/>
    </source>
</evidence>
<protein>
    <submittedName>
        <fullName evidence="2">Uncharacterized protein</fullName>
    </submittedName>
</protein>